<evidence type="ECO:0000313" key="1">
    <source>
        <dbReference type="EMBL" id="QWG05151.1"/>
    </source>
</evidence>
<dbReference type="KEGG" id="fya:KMW28_22260"/>
<name>A0AAX1NDS4_9BACT</name>
<sequence>MEKTLMSAIHTLEKEVADTQKRIDMMISNGSSSYDTQHLKVKIRRCRCQLNELKFQNANS</sequence>
<evidence type="ECO:0000313" key="2">
    <source>
        <dbReference type="Proteomes" id="UP000678679"/>
    </source>
</evidence>
<keyword evidence="2" id="KW-1185">Reference proteome</keyword>
<proteinExistence type="predicted"/>
<dbReference type="RefSeq" id="WP_169662178.1">
    <property type="nucleotide sequence ID" value="NZ_CP076133.1"/>
</dbReference>
<dbReference type="Proteomes" id="UP000678679">
    <property type="component" value="Chromosome 2"/>
</dbReference>
<dbReference type="AlphaFoldDB" id="A0AAX1NDS4"/>
<accession>A0AAX1NDS4</accession>
<reference evidence="1 2" key="1">
    <citation type="submission" date="2021-05" db="EMBL/GenBank/DDBJ databases">
        <title>Comparative genomic studies on the polysaccharide-degrading batcterial strains of the Flammeovirga genus.</title>
        <authorList>
            <person name="Zewei F."/>
            <person name="Zheng Z."/>
            <person name="Yu L."/>
            <person name="Ruyue G."/>
            <person name="Yanhong M."/>
            <person name="Yuanyuan C."/>
            <person name="Jingyan G."/>
            <person name="Wenjun H."/>
        </authorList>
    </citation>
    <scope>NUCLEOTIDE SEQUENCE [LARGE SCALE GENOMIC DNA]</scope>
    <source>
        <strain evidence="1 2">NBRC:100898</strain>
    </source>
</reference>
<organism evidence="1 2">
    <name type="scientific">Flammeovirga yaeyamensis</name>
    <dbReference type="NCBI Taxonomy" id="367791"/>
    <lineage>
        <taxon>Bacteria</taxon>
        <taxon>Pseudomonadati</taxon>
        <taxon>Bacteroidota</taxon>
        <taxon>Cytophagia</taxon>
        <taxon>Cytophagales</taxon>
        <taxon>Flammeovirgaceae</taxon>
        <taxon>Flammeovirga</taxon>
    </lineage>
</organism>
<gene>
    <name evidence="1" type="ORF">KMW28_22260</name>
</gene>
<dbReference type="EMBL" id="CP076133">
    <property type="protein sequence ID" value="QWG05151.1"/>
    <property type="molecule type" value="Genomic_DNA"/>
</dbReference>
<protein>
    <submittedName>
        <fullName evidence="1">Uncharacterized protein</fullName>
    </submittedName>
</protein>